<sequence>MDLGTKALSLSKGARRSRCNRWGTQLCNRLLLPEPTIPSPEKRRRLFFLERLSDAQRSAINTSWPRLGGSAPE</sequence>
<dbReference type="Proteomes" id="UP000198407">
    <property type="component" value="Unassembled WGS sequence"/>
</dbReference>
<name>A0A239E2W6_9PSED</name>
<gene>
    <name evidence="1" type="ORF">SAMN05444352_10775</name>
</gene>
<evidence type="ECO:0000313" key="1">
    <source>
        <dbReference type="EMBL" id="SNS39080.1"/>
    </source>
</evidence>
<dbReference type="AlphaFoldDB" id="A0A239E2W6"/>
<proteinExistence type="predicted"/>
<dbReference type="STRING" id="1215104.GCA_000730585_02444"/>
<organism evidence="1 2">
    <name type="scientific">Pseudomonas japonica</name>
    <dbReference type="NCBI Taxonomy" id="256466"/>
    <lineage>
        <taxon>Bacteria</taxon>
        <taxon>Pseudomonadati</taxon>
        <taxon>Pseudomonadota</taxon>
        <taxon>Gammaproteobacteria</taxon>
        <taxon>Pseudomonadales</taxon>
        <taxon>Pseudomonadaceae</taxon>
        <taxon>Pseudomonas</taxon>
    </lineage>
</organism>
<protein>
    <submittedName>
        <fullName evidence="1">Uncharacterized protein</fullName>
    </submittedName>
</protein>
<reference evidence="2" key="1">
    <citation type="submission" date="2017-06" db="EMBL/GenBank/DDBJ databases">
        <authorList>
            <person name="Varghese N."/>
            <person name="Submissions S."/>
        </authorList>
    </citation>
    <scope>NUCLEOTIDE SEQUENCE [LARGE SCALE GENOMIC DNA]</scope>
    <source>
        <strain evidence="2">DSM 22348</strain>
    </source>
</reference>
<evidence type="ECO:0000313" key="2">
    <source>
        <dbReference type="Proteomes" id="UP000198407"/>
    </source>
</evidence>
<accession>A0A239E2W6</accession>
<keyword evidence="2" id="KW-1185">Reference proteome</keyword>
<dbReference type="EMBL" id="FZOL01000007">
    <property type="protein sequence ID" value="SNS39080.1"/>
    <property type="molecule type" value="Genomic_DNA"/>
</dbReference>